<dbReference type="SMART" id="SM00470">
    <property type="entry name" value="ParB"/>
    <property type="match status" value="1"/>
</dbReference>
<sequence length="695" mass="75335">MTQTVPLAKLKRSEKNVRTTPPRNIEAMASSIRARGIMQNLLVTAARPKGTYEIIAGDRRYLGAMMLADAGEIDAATYGVPVKIVSGDDADLREVSLTENFQREPMTAAEECVAFQHFLKSDGDIDAVANRFGQTRRFIEGRLRLANLAEPIFEALSEGRITLEMAKAYGSTEDQAKQERVFQQYAHSSYVNADQIRRAIVNDTMKASDPVAVLVGTDAYVAAGGKVECDLFSEDGDRWSDPELARTLAAAIMEAEAKRVGEEQGLAWVRPIATTSLYGATADLHRVTLEPAPLGEDEAARSDAIVARCETLEELMADEEMEETAYAALEEEFERLREEYQTLHSRPPVLSDEMRGKVGTFLTLGRDGKMTLETTYFSETPLQGSAGDGTSGLTRSARDTSSLPPEAVAPGGKPLSARLHDELAVQRRDILAASILADPGLALDYMLFAMTDQSRSYSRYGTTVTAGRPQDPQMPKDQPATQAQLAIAEARESLNSDWTTSSSPVERFEAFRALDDDAKASWLALTVASSLEAKPDYSSAKTNPLHARLASILEIDVAKWWRPTSANFFDRVSKGTLLALLTDVGGPVLAARYVGSKKGEISTSCEKLFAGEAITEAETKEAALAWVPDAMRFDVVVAVADAEFDESVDDETSETAQDDVTSGNDIEDPADGDSDEAEGALGSVNDDDHALIAAE</sequence>
<evidence type="ECO:0000313" key="6">
    <source>
        <dbReference type="Proteomes" id="UP000621447"/>
    </source>
</evidence>
<dbReference type="InterPro" id="IPR050336">
    <property type="entry name" value="Chromosome_partition/occlusion"/>
</dbReference>
<comment type="caution">
    <text evidence="5">The sequence shown here is derived from an EMBL/GenBank/DDBJ whole genome shotgun (WGS) entry which is preliminary data.</text>
</comment>
<dbReference type="NCBIfam" id="TIGR00180">
    <property type="entry name" value="parB_part"/>
    <property type="match status" value="1"/>
</dbReference>
<dbReference type="Gene3D" id="3.90.1530.30">
    <property type="match status" value="1"/>
</dbReference>
<dbReference type="Pfam" id="PF02195">
    <property type="entry name" value="ParB_N"/>
    <property type="match status" value="1"/>
</dbReference>
<evidence type="ECO:0000256" key="2">
    <source>
        <dbReference type="SAM" id="Coils"/>
    </source>
</evidence>
<keyword evidence="6" id="KW-1185">Reference proteome</keyword>
<name>A0ABX2JJJ2_9SPHN</name>
<feature type="compositionally biased region" description="Acidic residues" evidence="3">
    <location>
        <begin position="665"/>
        <end position="678"/>
    </location>
</feature>
<dbReference type="SUPFAM" id="SSF109709">
    <property type="entry name" value="KorB DNA-binding domain-like"/>
    <property type="match status" value="1"/>
</dbReference>
<feature type="compositionally biased region" description="Basic and acidic residues" evidence="3">
    <location>
        <begin position="686"/>
        <end position="695"/>
    </location>
</feature>
<feature type="region of interest" description="Disordered" evidence="3">
    <location>
        <begin position="646"/>
        <end position="695"/>
    </location>
</feature>
<feature type="domain" description="ParB-like N-terminal" evidence="4">
    <location>
        <begin position="3"/>
        <end position="101"/>
    </location>
</feature>
<evidence type="ECO:0000259" key="4">
    <source>
        <dbReference type="SMART" id="SM00470"/>
    </source>
</evidence>
<feature type="compositionally biased region" description="Polar residues" evidence="3">
    <location>
        <begin position="391"/>
        <end position="403"/>
    </location>
</feature>
<evidence type="ECO:0000256" key="1">
    <source>
        <dbReference type="ARBA" id="ARBA00006295"/>
    </source>
</evidence>
<organism evidence="5 6">
    <name type="scientific">Sphingomonas hominis</name>
    <dbReference type="NCBI Taxonomy" id="2741495"/>
    <lineage>
        <taxon>Bacteria</taxon>
        <taxon>Pseudomonadati</taxon>
        <taxon>Pseudomonadota</taxon>
        <taxon>Alphaproteobacteria</taxon>
        <taxon>Sphingomonadales</taxon>
        <taxon>Sphingomonadaceae</taxon>
        <taxon>Sphingomonas</taxon>
    </lineage>
</organism>
<dbReference type="Pfam" id="PF17762">
    <property type="entry name" value="HTH_ParB"/>
    <property type="match status" value="1"/>
</dbReference>
<dbReference type="SUPFAM" id="SSF110849">
    <property type="entry name" value="ParB/Sulfiredoxin"/>
    <property type="match status" value="1"/>
</dbReference>
<gene>
    <name evidence="5" type="ORF">HRV97_15765</name>
</gene>
<feature type="compositionally biased region" description="Acidic residues" evidence="3">
    <location>
        <begin position="646"/>
        <end position="657"/>
    </location>
</feature>
<feature type="coiled-coil region" evidence="2">
    <location>
        <begin position="312"/>
        <end position="346"/>
    </location>
</feature>
<accession>A0ABX2JJJ2</accession>
<dbReference type="EMBL" id="JABULH010000010">
    <property type="protein sequence ID" value="NTS66608.1"/>
    <property type="molecule type" value="Genomic_DNA"/>
</dbReference>
<dbReference type="InterPro" id="IPR004437">
    <property type="entry name" value="ParB/RepB/Spo0J"/>
</dbReference>
<dbReference type="PANTHER" id="PTHR33375">
    <property type="entry name" value="CHROMOSOME-PARTITIONING PROTEIN PARB-RELATED"/>
    <property type="match status" value="1"/>
</dbReference>
<feature type="region of interest" description="Disordered" evidence="3">
    <location>
        <begin position="380"/>
        <end position="414"/>
    </location>
</feature>
<evidence type="ECO:0000256" key="3">
    <source>
        <dbReference type="SAM" id="MobiDB-lite"/>
    </source>
</evidence>
<dbReference type="InterPro" id="IPR036086">
    <property type="entry name" value="ParB/Sulfiredoxin_sf"/>
</dbReference>
<dbReference type="RefSeq" id="WP_165800946.1">
    <property type="nucleotide sequence ID" value="NZ_JABULH010000010.1"/>
</dbReference>
<evidence type="ECO:0000313" key="5">
    <source>
        <dbReference type="EMBL" id="NTS66608.1"/>
    </source>
</evidence>
<dbReference type="Gene3D" id="1.10.10.2830">
    <property type="match status" value="1"/>
</dbReference>
<reference evidence="5 6" key="1">
    <citation type="submission" date="2020-06" db="EMBL/GenBank/DDBJ databases">
        <title>Sphingomonas hominis sp. nov., a member of the Sphingomonas, isolated from the hair of a 22-year-old girl.</title>
        <authorList>
            <person name="Zhang D.-F."/>
            <person name="Cui X.-W."/>
        </authorList>
    </citation>
    <scope>NUCLEOTIDE SEQUENCE [LARGE SCALE GENOMIC DNA]</scope>
    <source>
        <strain evidence="5 6">HHU CXW</strain>
    </source>
</reference>
<proteinExistence type="inferred from homology"/>
<dbReference type="Proteomes" id="UP000621447">
    <property type="component" value="Unassembled WGS sequence"/>
</dbReference>
<dbReference type="InterPro" id="IPR041468">
    <property type="entry name" value="HTH_ParB/Spo0J"/>
</dbReference>
<dbReference type="CDD" id="cd16406">
    <property type="entry name" value="ParB_N_like"/>
    <property type="match status" value="1"/>
</dbReference>
<dbReference type="InterPro" id="IPR003115">
    <property type="entry name" value="ParB_N"/>
</dbReference>
<keyword evidence="2" id="KW-0175">Coiled coil</keyword>
<dbReference type="PANTHER" id="PTHR33375:SF7">
    <property type="entry name" value="CHROMOSOME 2-PARTITIONING PROTEIN PARB-RELATED"/>
    <property type="match status" value="1"/>
</dbReference>
<comment type="similarity">
    <text evidence="1">Belongs to the ParB family.</text>
</comment>
<protein>
    <submittedName>
        <fullName evidence="5">ParB/RepB/Spo0J family partition protein</fullName>
    </submittedName>
</protein>